<dbReference type="GO" id="GO:0005524">
    <property type="term" value="F:ATP binding"/>
    <property type="evidence" value="ECO:0007669"/>
    <property type="project" value="UniProtKB-UniRule"/>
</dbReference>
<keyword evidence="10" id="KW-0677">Repeat</keyword>
<evidence type="ECO:0000256" key="3">
    <source>
        <dbReference type="ARBA" id="ARBA00005490"/>
    </source>
</evidence>
<evidence type="ECO:0000256" key="4">
    <source>
        <dbReference type="ARBA" id="ARBA00012429"/>
    </source>
</evidence>
<feature type="binding site" evidence="21">
    <location>
        <position position="135"/>
    </location>
    <ligand>
        <name>a 1,2-diacyl-sn-glycero-3-phospho-(1D-myo-inositol-4,5-bisphosphate)</name>
        <dbReference type="ChEBI" id="CHEBI:58456"/>
    </ligand>
</feature>
<feature type="binding site" evidence="23">
    <location>
        <position position="138"/>
    </location>
    <ligand>
        <name>Ca(2+)</name>
        <dbReference type="ChEBI" id="CHEBI:29108"/>
        <label>1</label>
    </ligand>
</feature>
<evidence type="ECO:0000256" key="2">
    <source>
        <dbReference type="ARBA" id="ARBA00004496"/>
    </source>
</evidence>
<evidence type="ECO:0000256" key="13">
    <source>
        <dbReference type="ARBA" id="ARBA00022777"/>
    </source>
</evidence>
<evidence type="ECO:0000256" key="18">
    <source>
        <dbReference type="ARBA" id="ARBA00047272"/>
    </source>
</evidence>
<feature type="binding site" evidence="23">
    <location>
        <position position="76"/>
    </location>
    <ligand>
        <name>Ca(2+)</name>
        <dbReference type="ChEBI" id="CHEBI:29108"/>
        <label>1</label>
    </ligand>
</feature>
<feature type="binding site" evidence="23">
    <location>
        <position position="136"/>
    </location>
    <ligand>
        <name>Ca(2+)</name>
        <dbReference type="ChEBI" id="CHEBI:29108"/>
        <label>1</label>
    </ligand>
</feature>
<comment type="catalytic activity">
    <reaction evidence="18">
        <text>L-threonyl-[protein] + ATP = O-phospho-L-threonyl-[protein] + ADP + H(+)</text>
        <dbReference type="Rhea" id="RHEA:46608"/>
        <dbReference type="Rhea" id="RHEA-COMP:11060"/>
        <dbReference type="Rhea" id="RHEA-COMP:11605"/>
        <dbReference type="ChEBI" id="CHEBI:15378"/>
        <dbReference type="ChEBI" id="CHEBI:30013"/>
        <dbReference type="ChEBI" id="CHEBI:30616"/>
        <dbReference type="ChEBI" id="CHEBI:61977"/>
        <dbReference type="ChEBI" id="CHEBI:456216"/>
        <dbReference type="EC" id="2.7.11.13"/>
    </reaction>
</comment>
<dbReference type="PROSITE" id="PS00108">
    <property type="entry name" value="PROTEIN_KINASE_ST"/>
    <property type="match status" value="1"/>
</dbReference>
<feature type="active site" description="Proton acceptor" evidence="20">
    <location>
        <position position="347"/>
    </location>
</feature>
<keyword evidence="12" id="KW-0863">Zinc-finger</keyword>
<evidence type="ECO:0000256" key="5">
    <source>
        <dbReference type="ARBA" id="ARBA00022490"/>
    </source>
</evidence>
<dbReference type="InterPro" id="IPR035892">
    <property type="entry name" value="C2_domain_sf"/>
</dbReference>
<keyword evidence="29" id="KW-1185">Reference proteome</keyword>
<keyword evidence="9 23" id="KW-0479">Metal-binding</keyword>
<reference evidence="28" key="3">
    <citation type="submission" date="2025-09" db="UniProtKB">
        <authorList>
            <consortium name="Ensembl"/>
        </authorList>
    </citation>
    <scope>IDENTIFICATION</scope>
</reference>
<dbReference type="FunFam" id="2.60.40.150:FF:000012">
    <property type="entry name" value="Kinase C alpha type"/>
    <property type="match status" value="1"/>
</dbReference>
<comment type="catalytic activity">
    <reaction evidence="19">
        <text>L-seryl-[protein] + ATP = O-phospho-L-seryl-[protein] + ADP + H(+)</text>
        <dbReference type="Rhea" id="RHEA:17989"/>
        <dbReference type="Rhea" id="RHEA-COMP:9863"/>
        <dbReference type="Rhea" id="RHEA-COMP:11604"/>
        <dbReference type="ChEBI" id="CHEBI:15378"/>
        <dbReference type="ChEBI" id="CHEBI:29999"/>
        <dbReference type="ChEBI" id="CHEBI:30616"/>
        <dbReference type="ChEBI" id="CHEBI:83421"/>
        <dbReference type="ChEBI" id="CHEBI:456216"/>
        <dbReference type="EC" id="2.7.11.13"/>
    </reaction>
</comment>
<dbReference type="GO" id="GO:0016020">
    <property type="term" value="C:membrane"/>
    <property type="evidence" value="ECO:0007669"/>
    <property type="project" value="UniProtKB-SubCell"/>
</dbReference>
<feature type="binding site" evidence="23">
    <location>
        <position position="83"/>
    </location>
    <ligand>
        <name>Ca(2+)</name>
        <dbReference type="ChEBI" id="CHEBI:29108"/>
        <label>1</label>
    </ligand>
</feature>
<dbReference type="Gene3D" id="3.30.200.20">
    <property type="entry name" value="Phosphorylase Kinase, domain 1"/>
    <property type="match status" value="2"/>
</dbReference>
<keyword evidence="5" id="KW-0963">Cytoplasm</keyword>
<feature type="binding site" evidence="23">
    <location>
        <position position="137"/>
    </location>
    <ligand>
        <name>Ca(2+)</name>
        <dbReference type="ChEBI" id="CHEBI:29108"/>
        <label>1</label>
    </ligand>
</feature>
<feature type="binding site" evidence="23">
    <location>
        <position position="77"/>
    </location>
    <ligand>
        <name>Ca(2+)</name>
        <dbReference type="ChEBI" id="CHEBI:29108"/>
        <label>1</label>
    </ligand>
</feature>
<evidence type="ECO:0000256" key="22">
    <source>
        <dbReference type="PIRSR" id="PIRSR000550-3"/>
    </source>
</evidence>
<evidence type="ECO:0000313" key="29">
    <source>
        <dbReference type="Proteomes" id="UP000694548"/>
    </source>
</evidence>
<dbReference type="Pfam" id="PF00433">
    <property type="entry name" value="Pkinase_C"/>
    <property type="match status" value="1"/>
</dbReference>
<evidence type="ECO:0000256" key="1">
    <source>
        <dbReference type="ARBA" id="ARBA00004170"/>
    </source>
</evidence>
<evidence type="ECO:0000256" key="16">
    <source>
        <dbReference type="ARBA" id="ARBA00022840"/>
    </source>
</evidence>
<feature type="binding site" evidence="21">
    <location>
        <position position="85"/>
    </location>
    <ligand>
        <name>a 1,2-diacyl-sn-glycero-3-phospho-(1D-myo-inositol-4,5-bisphosphate)</name>
        <dbReference type="ChEBI" id="CHEBI:58456"/>
    </ligand>
</feature>
<dbReference type="InterPro" id="IPR011009">
    <property type="entry name" value="Kinase-like_dom_sf"/>
</dbReference>
<evidence type="ECO:0000256" key="10">
    <source>
        <dbReference type="ARBA" id="ARBA00022737"/>
    </source>
</evidence>
<dbReference type="InterPro" id="IPR000008">
    <property type="entry name" value="C2_dom"/>
</dbReference>
<dbReference type="InterPro" id="IPR017441">
    <property type="entry name" value="Protein_kinase_ATP_BS"/>
</dbReference>
<proteinExistence type="inferred from homology"/>
<keyword evidence="17" id="KW-0472">Membrane</keyword>
<keyword evidence="15 23" id="KW-0106">Calcium</keyword>
<evidence type="ECO:0000256" key="11">
    <source>
        <dbReference type="ARBA" id="ARBA00022741"/>
    </source>
</evidence>
<dbReference type="SMART" id="SM00220">
    <property type="entry name" value="S_TKc"/>
    <property type="match status" value="1"/>
</dbReference>
<evidence type="ECO:0000256" key="15">
    <source>
        <dbReference type="ARBA" id="ARBA00022837"/>
    </source>
</evidence>
<organism evidence="28 29">
    <name type="scientific">Nothobranchius furzeri</name>
    <name type="common">Turquoise killifish</name>
    <dbReference type="NCBI Taxonomy" id="105023"/>
    <lineage>
        <taxon>Eukaryota</taxon>
        <taxon>Metazoa</taxon>
        <taxon>Chordata</taxon>
        <taxon>Craniata</taxon>
        <taxon>Vertebrata</taxon>
        <taxon>Euteleostomi</taxon>
        <taxon>Actinopterygii</taxon>
        <taxon>Neopterygii</taxon>
        <taxon>Teleostei</taxon>
        <taxon>Neoteleostei</taxon>
        <taxon>Acanthomorphata</taxon>
        <taxon>Ovalentaria</taxon>
        <taxon>Atherinomorphae</taxon>
        <taxon>Cyprinodontiformes</taxon>
        <taxon>Nothobranchiidae</taxon>
        <taxon>Nothobranchius</taxon>
    </lineage>
</organism>
<name>A0A8C6PSY3_NOTFU</name>
<feature type="domain" description="Protein kinase" evidence="27">
    <location>
        <begin position="223"/>
        <end position="528"/>
    </location>
</feature>
<keyword evidence="25" id="KW-0732">Signal</keyword>
<protein>
    <recommendedName>
        <fullName evidence="4">protein kinase C</fullName>
        <ecNumber evidence="4">2.7.11.13</ecNumber>
    </recommendedName>
</protein>
<dbReference type="FunFam" id="3.30.200.20:FF:000080">
    <property type="entry name" value="Protein kinase C"/>
    <property type="match status" value="1"/>
</dbReference>
<dbReference type="PROSITE" id="PS50004">
    <property type="entry name" value="C2"/>
    <property type="match status" value="1"/>
</dbReference>
<dbReference type="EC" id="2.7.11.13" evidence="4"/>
<feature type="chain" id="PRO_5034951408" description="protein kinase C" evidence="25">
    <location>
        <begin position="25"/>
        <end position="528"/>
    </location>
</feature>
<evidence type="ECO:0000259" key="27">
    <source>
        <dbReference type="PROSITE" id="PS50011"/>
    </source>
</evidence>
<dbReference type="GO" id="GO:0008270">
    <property type="term" value="F:zinc ion binding"/>
    <property type="evidence" value="ECO:0007669"/>
    <property type="project" value="UniProtKB-KW"/>
</dbReference>
<gene>
    <name evidence="28" type="primary">PRKCA</name>
</gene>
<evidence type="ECO:0000256" key="8">
    <source>
        <dbReference type="ARBA" id="ARBA00022679"/>
    </source>
</evidence>
<dbReference type="AlphaFoldDB" id="A0A8C6PSY3"/>
<dbReference type="PROSITE" id="PS00107">
    <property type="entry name" value="PROTEIN_KINASE_ATP"/>
    <property type="match status" value="1"/>
</dbReference>
<dbReference type="GO" id="GO:0005737">
    <property type="term" value="C:cytoplasm"/>
    <property type="evidence" value="ECO:0007669"/>
    <property type="project" value="UniProtKB-SubCell"/>
</dbReference>
<dbReference type="InterPro" id="IPR000719">
    <property type="entry name" value="Prot_kinase_dom"/>
</dbReference>
<dbReference type="PRINTS" id="PR00360">
    <property type="entry name" value="C2DOMAIN"/>
</dbReference>
<feature type="binding site" evidence="22">
    <location>
        <begin position="229"/>
        <end position="237"/>
    </location>
    <ligand>
        <name>ATP</name>
        <dbReference type="ChEBI" id="CHEBI:30616"/>
    </ligand>
</feature>
<evidence type="ECO:0000256" key="25">
    <source>
        <dbReference type="SAM" id="SignalP"/>
    </source>
</evidence>
<sequence>MRSHTHTLINSTLLFVSVLRLHLACDMNVHKQCVVNVPSLCGTDHTERRGRLFLKIEVSGDRLHITVGEARNLIPMDPNGLSDPYVKLKLIPDPKNETKQKTRTIRSSLNPCWNESFTFKLKVTDKDRRLSIEVWDWDRTTRNDFMGSMSFGVSELIKAHHCGWYKLLNQEEGEYYNVPIPEVDDVNLELRQKFEVRIRARHILLKRFSFPSSNMDRVRLNDFNFLALLGKGSFGKVMLAEMKSTEELYAIKILKKDVVIQDDDVECTMVEKRVLALRDKPPFLTHLHSCFQTVDRLYFVMEYINGGDLMYHIQRMGKFKEPQAVFYASEIAVGLFFLHRKGIIYRDLKLDNVMLDCEGHIKIADFGMCKENMYEGMSTRTFCGTPDYIAPEIIAYQPYGKSVDWWAYGVLLYEMLAGQPPFDGEDEDELFQSIMEHNVSYPKSMSKEAVSICKGVSETRCGCKIIKHHIFSFQCGKGAENFDKFFTRTQPVLTPPDQLVIANIDQSEFAGFSYVNPQFIHPSLHSVV</sequence>
<evidence type="ECO:0000256" key="21">
    <source>
        <dbReference type="PIRSR" id="PIRSR000550-2"/>
    </source>
</evidence>
<feature type="domain" description="C2" evidence="26">
    <location>
        <begin position="48"/>
        <end position="165"/>
    </location>
</feature>
<dbReference type="SMART" id="SM00239">
    <property type="entry name" value="C2"/>
    <property type="match status" value="1"/>
</dbReference>
<keyword evidence="14" id="KW-0862">Zinc</keyword>
<dbReference type="InterPro" id="IPR017892">
    <property type="entry name" value="Pkinase_C"/>
</dbReference>
<evidence type="ECO:0000256" key="24">
    <source>
        <dbReference type="PROSITE-ProRule" id="PRU10141"/>
    </source>
</evidence>
<dbReference type="SUPFAM" id="SSF49562">
    <property type="entry name" value="C2 domain (Calcium/lipid-binding domain, CaLB)"/>
    <property type="match status" value="1"/>
</dbReference>
<dbReference type="SUPFAM" id="SSF56112">
    <property type="entry name" value="Protein kinase-like (PK-like)"/>
    <property type="match status" value="1"/>
</dbReference>
<feature type="signal peptide" evidence="25">
    <location>
        <begin position="1"/>
        <end position="24"/>
    </location>
</feature>
<evidence type="ECO:0000256" key="19">
    <source>
        <dbReference type="ARBA" id="ARBA00047470"/>
    </source>
</evidence>
<comment type="cofactor">
    <cofactor evidence="23">
        <name>Ca(2+)</name>
        <dbReference type="ChEBI" id="CHEBI:29108"/>
    </cofactor>
    <text evidence="23">Binds 3 Ca(2+) ions per subunit. The ions are bound to the C2 domain.</text>
</comment>
<dbReference type="FunFam" id="1.10.510.10:FF:000023">
    <property type="entry name" value="Protein kinase C"/>
    <property type="match status" value="1"/>
</dbReference>
<feature type="binding site" evidence="23">
    <location>
        <position position="142"/>
    </location>
    <ligand>
        <name>Ca(2+)</name>
        <dbReference type="ChEBI" id="CHEBI:29108"/>
        <label>1</label>
    </ligand>
</feature>
<dbReference type="Gene3D" id="2.60.40.150">
    <property type="entry name" value="C2 domain"/>
    <property type="match status" value="1"/>
</dbReference>
<evidence type="ECO:0000256" key="6">
    <source>
        <dbReference type="ARBA" id="ARBA00022527"/>
    </source>
</evidence>
<keyword evidence="8" id="KW-0808">Transferase</keyword>
<evidence type="ECO:0000256" key="20">
    <source>
        <dbReference type="PIRSR" id="PIRSR000550-1"/>
    </source>
</evidence>
<evidence type="ECO:0000256" key="12">
    <source>
        <dbReference type="ARBA" id="ARBA00022771"/>
    </source>
</evidence>
<dbReference type="InterPro" id="IPR008271">
    <property type="entry name" value="Ser/Thr_kinase_AS"/>
</dbReference>
<evidence type="ECO:0000256" key="14">
    <source>
        <dbReference type="ARBA" id="ARBA00022833"/>
    </source>
</evidence>
<keyword evidence="13" id="KW-0418">Kinase</keyword>
<evidence type="ECO:0000256" key="23">
    <source>
        <dbReference type="PIRSR" id="PIRSR000550-4"/>
    </source>
</evidence>
<dbReference type="PROSITE" id="PS50011">
    <property type="entry name" value="PROTEIN_KINASE_DOM"/>
    <property type="match status" value="1"/>
</dbReference>
<dbReference type="FunFam" id="3.30.200.20:FF:000103">
    <property type="entry name" value="Protein kinase C"/>
    <property type="match status" value="1"/>
</dbReference>
<keyword evidence="7" id="KW-0597">Phosphoprotein</keyword>
<keyword evidence="11 24" id="KW-0547">Nucleotide-binding</keyword>
<dbReference type="PIRSF" id="PIRSF000550">
    <property type="entry name" value="PKC_alpha"/>
    <property type="match status" value="1"/>
</dbReference>
<dbReference type="Pfam" id="PF00069">
    <property type="entry name" value="Pkinase"/>
    <property type="match status" value="1"/>
</dbReference>
<dbReference type="InterPro" id="IPR014375">
    <property type="entry name" value="Protein_kinase_C_a/b/g"/>
</dbReference>
<evidence type="ECO:0000256" key="17">
    <source>
        <dbReference type="ARBA" id="ARBA00023136"/>
    </source>
</evidence>
<feature type="binding site" evidence="22 24">
    <location>
        <position position="252"/>
    </location>
    <ligand>
        <name>ATP</name>
        <dbReference type="ChEBI" id="CHEBI:30616"/>
    </ligand>
</feature>
<dbReference type="GeneTree" id="ENSGT00940000156104"/>
<dbReference type="GO" id="GO:0004697">
    <property type="term" value="F:diacylglycerol-dependent serine/threonine kinase activity"/>
    <property type="evidence" value="ECO:0007669"/>
    <property type="project" value="UniProtKB-EC"/>
</dbReference>
<reference evidence="28" key="1">
    <citation type="submission" date="2014-08" db="EMBL/GenBank/DDBJ databases">
        <authorList>
            <person name="Senf B."/>
            <person name="Petzold A."/>
            <person name="Downie B.R."/>
            <person name="Koch P."/>
            <person name="Platzer M."/>
        </authorList>
    </citation>
    <scope>NUCLEOTIDE SEQUENCE [LARGE SCALE GENOMIC DNA]</scope>
    <source>
        <strain evidence="28">GRZ</strain>
    </source>
</reference>
<dbReference type="CDD" id="cd04026">
    <property type="entry name" value="C2_PKC_alpha_gamma"/>
    <property type="match status" value="1"/>
</dbReference>
<keyword evidence="6" id="KW-0723">Serine/threonine-protein kinase</keyword>
<comment type="similarity">
    <text evidence="3">Belongs to the protein kinase superfamily. AGC Ser/Thr protein kinase family. PKC subfamily.</text>
</comment>
<evidence type="ECO:0000256" key="9">
    <source>
        <dbReference type="ARBA" id="ARBA00022723"/>
    </source>
</evidence>
<dbReference type="Ensembl" id="ENSNFUT00015050567.1">
    <property type="protein sequence ID" value="ENSNFUP00015048460.1"/>
    <property type="gene ID" value="ENSNFUG00015021791.1"/>
</dbReference>
<evidence type="ECO:0000313" key="28">
    <source>
        <dbReference type="Ensembl" id="ENSNFUP00015048460.1"/>
    </source>
</evidence>
<evidence type="ECO:0000259" key="26">
    <source>
        <dbReference type="PROSITE" id="PS50004"/>
    </source>
</evidence>
<dbReference type="PANTHER" id="PTHR24351">
    <property type="entry name" value="RIBOSOMAL PROTEIN S6 KINASE"/>
    <property type="match status" value="1"/>
</dbReference>
<keyword evidence="16 22" id="KW-0067">ATP-binding</keyword>
<comment type="subcellular location">
    <subcellularLocation>
        <location evidence="2">Cytoplasm</location>
    </subcellularLocation>
    <subcellularLocation>
        <location evidence="1">Membrane</location>
        <topology evidence="1">Peripheral membrane protein</topology>
    </subcellularLocation>
</comment>
<evidence type="ECO:0000256" key="7">
    <source>
        <dbReference type="ARBA" id="ARBA00022553"/>
    </source>
</evidence>
<reference evidence="28" key="2">
    <citation type="submission" date="2025-08" db="UniProtKB">
        <authorList>
            <consortium name="Ensembl"/>
        </authorList>
    </citation>
    <scope>IDENTIFICATION</scope>
</reference>
<accession>A0A8C6PSY3</accession>
<dbReference type="Gene3D" id="1.10.510.10">
    <property type="entry name" value="Transferase(Phosphotransferase) domain 1"/>
    <property type="match status" value="1"/>
</dbReference>
<dbReference type="Pfam" id="PF00168">
    <property type="entry name" value="C2"/>
    <property type="match status" value="1"/>
</dbReference>
<dbReference type="Proteomes" id="UP000694548">
    <property type="component" value="Chromosome sgr03"/>
</dbReference>
<feature type="binding site" evidence="23">
    <location>
        <position position="144"/>
    </location>
    <ligand>
        <name>Ca(2+)</name>
        <dbReference type="ChEBI" id="CHEBI:29108"/>
        <label>1</label>
    </ligand>
</feature>